<dbReference type="Pfam" id="PF12802">
    <property type="entry name" value="MarR_2"/>
    <property type="match status" value="1"/>
</dbReference>
<organism evidence="6 7">
    <name type="scientific">Starkeya nomas</name>
    <dbReference type="NCBI Taxonomy" id="2666134"/>
    <lineage>
        <taxon>Bacteria</taxon>
        <taxon>Pseudomonadati</taxon>
        <taxon>Pseudomonadota</taxon>
        <taxon>Alphaproteobacteria</taxon>
        <taxon>Hyphomicrobiales</taxon>
        <taxon>Xanthobacteraceae</taxon>
        <taxon>Starkeya</taxon>
    </lineage>
</organism>
<dbReference type="SUPFAM" id="SSF46785">
    <property type="entry name" value="Winged helix' DNA-binding domain"/>
    <property type="match status" value="1"/>
</dbReference>
<dbReference type="PANTHER" id="PTHR33164">
    <property type="entry name" value="TRANSCRIPTIONAL REGULATOR, MARR FAMILY"/>
    <property type="match status" value="1"/>
</dbReference>
<keyword evidence="3" id="KW-0804">Transcription</keyword>
<evidence type="ECO:0000256" key="3">
    <source>
        <dbReference type="ARBA" id="ARBA00023163"/>
    </source>
</evidence>
<dbReference type="InterPro" id="IPR039422">
    <property type="entry name" value="MarR/SlyA-like"/>
</dbReference>
<evidence type="ECO:0000313" key="6">
    <source>
        <dbReference type="EMBL" id="CAA0095539.1"/>
    </source>
</evidence>
<evidence type="ECO:0000256" key="1">
    <source>
        <dbReference type="ARBA" id="ARBA00023015"/>
    </source>
</evidence>
<evidence type="ECO:0000256" key="2">
    <source>
        <dbReference type="ARBA" id="ARBA00023125"/>
    </source>
</evidence>
<dbReference type="InterPro" id="IPR036388">
    <property type="entry name" value="WH-like_DNA-bd_sf"/>
</dbReference>
<keyword evidence="2" id="KW-0238">DNA-binding</keyword>
<protein>
    <recommendedName>
        <fullName evidence="5">HTH marR-type domain-containing protein</fullName>
    </recommendedName>
</protein>
<dbReference type="InterPro" id="IPR036390">
    <property type="entry name" value="WH_DNA-bd_sf"/>
</dbReference>
<dbReference type="SMART" id="SM00347">
    <property type="entry name" value="HTH_MARR"/>
    <property type="match status" value="1"/>
</dbReference>
<dbReference type="Proteomes" id="UP000433050">
    <property type="component" value="Unassembled WGS sequence"/>
</dbReference>
<dbReference type="InterPro" id="IPR000835">
    <property type="entry name" value="HTH_MarR-typ"/>
</dbReference>
<evidence type="ECO:0000256" key="4">
    <source>
        <dbReference type="SAM" id="MobiDB-lite"/>
    </source>
</evidence>
<feature type="region of interest" description="Disordered" evidence="4">
    <location>
        <begin position="41"/>
        <end position="60"/>
    </location>
</feature>
<dbReference type="PROSITE" id="PS50995">
    <property type="entry name" value="HTH_MARR_2"/>
    <property type="match status" value="1"/>
</dbReference>
<keyword evidence="1" id="KW-0805">Transcription regulation</keyword>
<feature type="domain" description="HTH marR-type" evidence="5">
    <location>
        <begin position="67"/>
        <end position="199"/>
    </location>
</feature>
<dbReference type="GO" id="GO:0003700">
    <property type="term" value="F:DNA-binding transcription factor activity"/>
    <property type="evidence" value="ECO:0007669"/>
    <property type="project" value="InterPro"/>
</dbReference>
<evidence type="ECO:0000259" key="5">
    <source>
        <dbReference type="PROSITE" id="PS50995"/>
    </source>
</evidence>
<evidence type="ECO:0000313" key="7">
    <source>
        <dbReference type="Proteomes" id="UP000433050"/>
    </source>
</evidence>
<dbReference type="PRINTS" id="PR00598">
    <property type="entry name" value="HTHMARR"/>
</dbReference>
<dbReference type="InterPro" id="IPR023187">
    <property type="entry name" value="Tscrpt_reg_MarR-type_CS"/>
</dbReference>
<feature type="compositionally biased region" description="Low complexity" evidence="4">
    <location>
        <begin position="218"/>
        <end position="229"/>
    </location>
</feature>
<reference evidence="6 7" key="1">
    <citation type="submission" date="2019-12" db="EMBL/GenBank/DDBJ databases">
        <authorList>
            <person name="Reyes-Prieto M."/>
        </authorList>
    </citation>
    <scope>NUCLEOTIDE SEQUENCE [LARGE SCALE GENOMIC DNA]</scope>
    <source>
        <strain evidence="6">HF14-78462</strain>
    </source>
</reference>
<dbReference type="PROSITE" id="PS01117">
    <property type="entry name" value="HTH_MARR_1"/>
    <property type="match status" value="1"/>
</dbReference>
<keyword evidence="7" id="KW-1185">Reference proteome</keyword>
<dbReference type="PANTHER" id="PTHR33164:SF44">
    <property type="entry name" value="TRANSCRIPTIONAL REGULATORY PROTEIN"/>
    <property type="match status" value="1"/>
</dbReference>
<sequence length="229" mass="25523">MILFRGGSAGAPNDPFVERDIWVTIITKKVNMADINVSMTQRSAKSETKGESAATARPASGAEGERMLDLIELLFFAYRNFVSDPDEILQGFGFGRAHHRVLHFVNRHPGMRVTDLLDILRITKQSLGRVLRELVDQGFIDSRAGASDRRQRLLYLTPKGEALSRDFVAIQSDRVRRALEESGPDSREIVRRFLVAMIDPEDRGSTEKLIARADQATEARSAARARSAG</sequence>
<dbReference type="GO" id="GO:0006950">
    <property type="term" value="P:response to stress"/>
    <property type="evidence" value="ECO:0007669"/>
    <property type="project" value="TreeGrafter"/>
</dbReference>
<dbReference type="AlphaFoldDB" id="A0A5S9NXH8"/>
<dbReference type="GO" id="GO:0003677">
    <property type="term" value="F:DNA binding"/>
    <property type="evidence" value="ECO:0007669"/>
    <property type="project" value="UniProtKB-KW"/>
</dbReference>
<feature type="compositionally biased region" description="Basic and acidic residues" evidence="4">
    <location>
        <begin position="206"/>
        <end position="217"/>
    </location>
</feature>
<dbReference type="Gene3D" id="1.10.10.10">
    <property type="entry name" value="Winged helix-like DNA-binding domain superfamily/Winged helix DNA-binding domain"/>
    <property type="match status" value="1"/>
</dbReference>
<feature type="region of interest" description="Disordered" evidence="4">
    <location>
        <begin position="206"/>
        <end position="229"/>
    </location>
</feature>
<accession>A0A5S9NXH8</accession>
<proteinExistence type="predicted"/>
<dbReference type="EMBL" id="CACSAS010000001">
    <property type="protein sequence ID" value="CAA0095539.1"/>
    <property type="molecule type" value="Genomic_DNA"/>
</dbReference>
<gene>
    <name evidence="6" type="ORF">STARVERO_01888</name>
</gene>
<name>A0A5S9NXH8_9HYPH</name>